<evidence type="ECO:0000256" key="2">
    <source>
        <dbReference type="SAM" id="Phobius"/>
    </source>
</evidence>
<dbReference type="Proteomes" id="UP000031516">
    <property type="component" value="Unassembled WGS sequence"/>
</dbReference>
<accession>A0A0A8L645</accession>
<feature type="transmembrane region" description="Helical" evidence="2">
    <location>
        <begin position="206"/>
        <end position="225"/>
    </location>
</feature>
<feature type="region of interest" description="Disordered" evidence="1">
    <location>
        <begin position="32"/>
        <end position="59"/>
    </location>
</feature>
<comment type="caution">
    <text evidence="3">The sequence shown here is derived from an EMBL/GenBank/DDBJ whole genome shotgun (WGS) entry which is preliminary data.</text>
</comment>
<evidence type="ECO:0000313" key="4">
    <source>
        <dbReference type="Proteomes" id="UP000031516"/>
    </source>
</evidence>
<feature type="compositionally biased region" description="Polar residues" evidence="1">
    <location>
        <begin position="74"/>
        <end position="85"/>
    </location>
</feature>
<dbReference type="EMBL" id="CCBQ010000026">
    <property type="protein sequence ID" value="CDO93663.1"/>
    <property type="molecule type" value="Genomic_DNA"/>
</dbReference>
<keyword evidence="2" id="KW-0812">Transmembrane</keyword>
<feature type="region of interest" description="Disordered" evidence="1">
    <location>
        <begin position="98"/>
        <end position="117"/>
    </location>
</feature>
<keyword evidence="2" id="KW-1133">Transmembrane helix</keyword>
<protein>
    <submittedName>
        <fullName evidence="3">WGS project CCBQ000000000 data, contig 00104</fullName>
    </submittedName>
</protein>
<sequence>MFDAKIKDEISVVSNNSTSVFPDICQPLDITEEDNTVKYKPPIEVDSPESAGSSESYDDDYNVRFLPRLRSKHSIVQLSQPSTPKKSALPPRRKQLKEKLGEPLPLPYLDPQRKPEVSRDLDSRWNSIISNAKARQTPRKISETEIPLQKSSFELPRTISNTVHPSTGANRLEFQLENTSEKLDQLIELLQNRTAPIDRSAAYEPLIWLICIIILVLCNVCVYHYL</sequence>
<feature type="region of interest" description="Disordered" evidence="1">
    <location>
        <begin position="74"/>
        <end position="93"/>
    </location>
</feature>
<dbReference type="OrthoDB" id="4053921at2759"/>
<keyword evidence="2" id="KW-0472">Membrane</keyword>
<dbReference type="AlphaFoldDB" id="A0A0A8L645"/>
<organism evidence="3 4">
    <name type="scientific">Kluyveromyces dobzhanskii CBS 2104</name>
    <dbReference type="NCBI Taxonomy" id="1427455"/>
    <lineage>
        <taxon>Eukaryota</taxon>
        <taxon>Fungi</taxon>
        <taxon>Dikarya</taxon>
        <taxon>Ascomycota</taxon>
        <taxon>Saccharomycotina</taxon>
        <taxon>Saccharomycetes</taxon>
        <taxon>Saccharomycetales</taxon>
        <taxon>Saccharomycetaceae</taxon>
        <taxon>Kluyveromyces</taxon>
    </lineage>
</organism>
<evidence type="ECO:0000256" key="1">
    <source>
        <dbReference type="SAM" id="MobiDB-lite"/>
    </source>
</evidence>
<evidence type="ECO:0000313" key="3">
    <source>
        <dbReference type="EMBL" id="CDO93663.1"/>
    </source>
</evidence>
<name>A0A0A8L645_9SACH</name>
<keyword evidence="4" id="KW-1185">Reference proteome</keyword>
<proteinExistence type="predicted"/>
<reference evidence="3 4" key="1">
    <citation type="submission" date="2014-03" db="EMBL/GenBank/DDBJ databases">
        <title>The genome of Kluyveromyces dobzhanskii.</title>
        <authorList>
            <person name="Nystedt B."/>
            <person name="Astrom S."/>
        </authorList>
    </citation>
    <scope>NUCLEOTIDE SEQUENCE [LARGE SCALE GENOMIC DNA]</scope>
    <source>
        <strain evidence="3 4">CBS 2104</strain>
    </source>
</reference>
<gene>
    <name evidence="3" type="ORF">KLDO_g1954</name>
</gene>